<dbReference type="EMBL" id="KQ971372">
    <property type="protein sequence ID" value="EFA10461.1"/>
    <property type="molecule type" value="Genomic_DNA"/>
</dbReference>
<evidence type="ECO:0000313" key="2">
    <source>
        <dbReference type="EMBL" id="EFA10461.1"/>
    </source>
</evidence>
<gene>
    <name evidence="2" type="primary">GLEAN_12707</name>
    <name evidence="2" type="ORF">TcasGA2_TC012707</name>
</gene>
<evidence type="ECO:0000313" key="3">
    <source>
        <dbReference type="Proteomes" id="UP000007266"/>
    </source>
</evidence>
<name>D6WZR1_TRICA</name>
<sequence>MSELSIGLVILAVLLFGYETTSKSCGEESLYFDEKDIETLKCTLDILEKTYNGTNATIFEDSDRKHTVSAALVMTGDTIINQIYEDVFPEVFCKRCNLKVTSNKLAIVVKCYQCIDTTTRLPTGPTEYKKVFIY</sequence>
<feature type="signal peptide" evidence="1">
    <location>
        <begin position="1"/>
        <end position="22"/>
    </location>
</feature>
<keyword evidence="1" id="KW-0732">Signal</keyword>
<dbReference type="InParanoid" id="D6WZR1"/>
<keyword evidence="3" id="KW-1185">Reference proteome</keyword>
<feature type="chain" id="PRO_5003089901" evidence="1">
    <location>
        <begin position="23"/>
        <end position="134"/>
    </location>
</feature>
<proteinExistence type="predicted"/>
<dbReference type="AlphaFoldDB" id="D6WZR1"/>
<reference evidence="2 3" key="1">
    <citation type="journal article" date="2008" name="Nature">
        <title>The genome of the model beetle and pest Tribolium castaneum.</title>
        <authorList>
            <consortium name="Tribolium Genome Sequencing Consortium"/>
            <person name="Richards S."/>
            <person name="Gibbs R.A."/>
            <person name="Weinstock G.M."/>
            <person name="Brown S.J."/>
            <person name="Denell R."/>
            <person name="Beeman R.W."/>
            <person name="Gibbs R."/>
            <person name="Beeman R.W."/>
            <person name="Brown S.J."/>
            <person name="Bucher G."/>
            <person name="Friedrich M."/>
            <person name="Grimmelikhuijzen C.J."/>
            <person name="Klingler M."/>
            <person name="Lorenzen M."/>
            <person name="Richards S."/>
            <person name="Roth S."/>
            <person name="Schroder R."/>
            <person name="Tautz D."/>
            <person name="Zdobnov E.M."/>
            <person name="Muzny D."/>
            <person name="Gibbs R.A."/>
            <person name="Weinstock G.M."/>
            <person name="Attaway T."/>
            <person name="Bell S."/>
            <person name="Buhay C.J."/>
            <person name="Chandrabose M.N."/>
            <person name="Chavez D."/>
            <person name="Clerk-Blankenburg K.P."/>
            <person name="Cree A."/>
            <person name="Dao M."/>
            <person name="Davis C."/>
            <person name="Chacko J."/>
            <person name="Dinh H."/>
            <person name="Dugan-Rocha S."/>
            <person name="Fowler G."/>
            <person name="Garner T.T."/>
            <person name="Garnes J."/>
            <person name="Gnirke A."/>
            <person name="Hawes A."/>
            <person name="Hernandez J."/>
            <person name="Hines S."/>
            <person name="Holder M."/>
            <person name="Hume J."/>
            <person name="Jhangiani S.N."/>
            <person name="Joshi V."/>
            <person name="Khan Z.M."/>
            <person name="Jackson L."/>
            <person name="Kovar C."/>
            <person name="Kowis A."/>
            <person name="Lee S."/>
            <person name="Lewis L.R."/>
            <person name="Margolis J."/>
            <person name="Morgan M."/>
            <person name="Nazareth L.V."/>
            <person name="Nguyen N."/>
            <person name="Okwuonu G."/>
            <person name="Parker D."/>
            <person name="Richards S."/>
            <person name="Ruiz S.J."/>
            <person name="Santibanez J."/>
            <person name="Savard J."/>
            <person name="Scherer S.E."/>
            <person name="Schneider B."/>
            <person name="Sodergren E."/>
            <person name="Tautz D."/>
            <person name="Vattahil S."/>
            <person name="Villasana D."/>
            <person name="White C.S."/>
            <person name="Wright R."/>
            <person name="Park Y."/>
            <person name="Beeman R.W."/>
            <person name="Lord J."/>
            <person name="Oppert B."/>
            <person name="Lorenzen M."/>
            <person name="Brown S."/>
            <person name="Wang L."/>
            <person name="Savard J."/>
            <person name="Tautz D."/>
            <person name="Richards S."/>
            <person name="Weinstock G."/>
            <person name="Gibbs R.A."/>
            <person name="Liu Y."/>
            <person name="Worley K."/>
            <person name="Weinstock G."/>
            <person name="Elsik C.G."/>
            <person name="Reese J.T."/>
            <person name="Elhaik E."/>
            <person name="Landan G."/>
            <person name="Graur D."/>
            <person name="Arensburger P."/>
            <person name="Atkinson P."/>
            <person name="Beeman R.W."/>
            <person name="Beidler J."/>
            <person name="Brown S.J."/>
            <person name="Demuth J.P."/>
            <person name="Drury D.W."/>
            <person name="Du Y.Z."/>
            <person name="Fujiwara H."/>
            <person name="Lorenzen M."/>
            <person name="Maselli V."/>
            <person name="Osanai M."/>
            <person name="Park Y."/>
            <person name="Robertson H.M."/>
            <person name="Tu Z."/>
            <person name="Wang J.J."/>
            <person name="Wang S."/>
            <person name="Richards S."/>
            <person name="Song H."/>
            <person name="Zhang L."/>
            <person name="Sodergren E."/>
            <person name="Werner D."/>
            <person name="Stanke M."/>
            <person name="Morgenstern B."/>
            <person name="Solovyev V."/>
            <person name="Kosarev P."/>
            <person name="Brown G."/>
            <person name="Chen H.C."/>
            <person name="Ermolaeva O."/>
            <person name="Hlavina W."/>
            <person name="Kapustin Y."/>
            <person name="Kiryutin B."/>
            <person name="Kitts P."/>
            <person name="Maglott D."/>
            <person name="Pruitt K."/>
            <person name="Sapojnikov V."/>
            <person name="Souvorov A."/>
            <person name="Mackey A.J."/>
            <person name="Waterhouse R.M."/>
            <person name="Wyder S."/>
            <person name="Zdobnov E.M."/>
            <person name="Zdobnov E.M."/>
            <person name="Wyder S."/>
            <person name="Kriventseva E.V."/>
            <person name="Kadowaki T."/>
            <person name="Bork P."/>
            <person name="Aranda M."/>
            <person name="Bao R."/>
            <person name="Beermann A."/>
            <person name="Berns N."/>
            <person name="Bolognesi R."/>
            <person name="Bonneton F."/>
            <person name="Bopp D."/>
            <person name="Brown S.J."/>
            <person name="Bucher G."/>
            <person name="Butts T."/>
            <person name="Chaumot A."/>
            <person name="Denell R.E."/>
            <person name="Ferrier D.E."/>
            <person name="Friedrich M."/>
            <person name="Gordon C.M."/>
            <person name="Jindra M."/>
            <person name="Klingler M."/>
            <person name="Lan Q."/>
            <person name="Lattorff H.M."/>
            <person name="Laudet V."/>
            <person name="von Levetsow C."/>
            <person name="Liu Z."/>
            <person name="Lutz R."/>
            <person name="Lynch J.A."/>
            <person name="da Fonseca R.N."/>
            <person name="Posnien N."/>
            <person name="Reuter R."/>
            <person name="Roth S."/>
            <person name="Savard J."/>
            <person name="Schinko J.B."/>
            <person name="Schmitt C."/>
            <person name="Schoppmeier M."/>
            <person name="Schroder R."/>
            <person name="Shippy T.D."/>
            <person name="Simonnet F."/>
            <person name="Marques-Souza H."/>
            <person name="Tautz D."/>
            <person name="Tomoyasu Y."/>
            <person name="Trauner J."/>
            <person name="Van der Zee M."/>
            <person name="Vervoort M."/>
            <person name="Wittkopp N."/>
            <person name="Wimmer E.A."/>
            <person name="Yang X."/>
            <person name="Jones A.K."/>
            <person name="Sattelle D.B."/>
            <person name="Ebert P.R."/>
            <person name="Nelson D."/>
            <person name="Scott J.G."/>
            <person name="Beeman R.W."/>
            <person name="Muthukrishnan S."/>
            <person name="Kramer K.J."/>
            <person name="Arakane Y."/>
            <person name="Beeman R.W."/>
            <person name="Zhu Q."/>
            <person name="Hogenkamp D."/>
            <person name="Dixit R."/>
            <person name="Oppert B."/>
            <person name="Jiang H."/>
            <person name="Zou Z."/>
            <person name="Marshall J."/>
            <person name="Elpidina E."/>
            <person name="Vinokurov K."/>
            <person name="Oppert C."/>
            <person name="Zou Z."/>
            <person name="Evans J."/>
            <person name="Lu Z."/>
            <person name="Zhao P."/>
            <person name="Sumathipala N."/>
            <person name="Altincicek B."/>
            <person name="Vilcinskas A."/>
            <person name="Williams M."/>
            <person name="Hultmark D."/>
            <person name="Hetru C."/>
            <person name="Jiang H."/>
            <person name="Grimmelikhuijzen C.J."/>
            <person name="Hauser F."/>
            <person name="Cazzamali G."/>
            <person name="Williamson M."/>
            <person name="Park Y."/>
            <person name="Li B."/>
            <person name="Tanaka Y."/>
            <person name="Predel R."/>
            <person name="Neupert S."/>
            <person name="Schachtner J."/>
            <person name="Verleyen P."/>
            <person name="Raible F."/>
            <person name="Bork P."/>
            <person name="Friedrich M."/>
            <person name="Walden K.K."/>
            <person name="Robertson H.M."/>
            <person name="Angeli S."/>
            <person name="Foret S."/>
            <person name="Bucher G."/>
            <person name="Schuetz S."/>
            <person name="Maleszka R."/>
            <person name="Wimmer E.A."/>
            <person name="Beeman R.W."/>
            <person name="Lorenzen M."/>
            <person name="Tomoyasu Y."/>
            <person name="Miller S.C."/>
            <person name="Grossmann D."/>
            <person name="Bucher G."/>
        </authorList>
    </citation>
    <scope>NUCLEOTIDE SEQUENCE [LARGE SCALE GENOMIC DNA]</scope>
    <source>
        <strain evidence="2 3">Georgia GA2</strain>
    </source>
</reference>
<protein>
    <submittedName>
        <fullName evidence="2">Uncharacterized protein</fullName>
    </submittedName>
</protein>
<evidence type="ECO:0000256" key="1">
    <source>
        <dbReference type="SAM" id="SignalP"/>
    </source>
</evidence>
<organism evidence="2 3">
    <name type="scientific">Tribolium castaneum</name>
    <name type="common">Red flour beetle</name>
    <dbReference type="NCBI Taxonomy" id="7070"/>
    <lineage>
        <taxon>Eukaryota</taxon>
        <taxon>Metazoa</taxon>
        <taxon>Ecdysozoa</taxon>
        <taxon>Arthropoda</taxon>
        <taxon>Hexapoda</taxon>
        <taxon>Insecta</taxon>
        <taxon>Pterygota</taxon>
        <taxon>Neoptera</taxon>
        <taxon>Endopterygota</taxon>
        <taxon>Coleoptera</taxon>
        <taxon>Polyphaga</taxon>
        <taxon>Cucujiformia</taxon>
        <taxon>Tenebrionidae</taxon>
        <taxon>Tenebrionidae incertae sedis</taxon>
        <taxon>Tribolium</taxon>
    </lineage>
</organism>
<dbReference type="HOGENOM" id="CLU_1898914_0_0_1"/>
<accession>D6WZR1</accession>
<reference evidence="2 3" key="2">
    <citation type="journal article" date="2010" name="Nucleic Acids Res.">
        <title>BeetleBase in 2010: revisions to provide comprehensive genomic information for Tribolium castaneum.</title>
        <authorList>
            <person name="Kim H.S."/>
            <person name="Murphy T."/>
            <person name="Xia J."/>
            <person name="Caragea D."/>
            <person name="Park Y."/>
            <person name="Beeman R.W."/>
            <person name="Lorenzen M.D."/>
            <person name="Butcher S."/>
            <person name="Manak J.R."/>
            <person name="Brown S.J."/>
        </authorList>
    </citation>
    <scope>GENOME REANNOTATION</scope>
    <source>
        <strain evidence="2 3">Georgia GA2</strain>
    </source>
</reference>
<dbReference type="Proteomes" id="UP000007266">
    <property type="component" value="Linkage group 9"/>
</dbReference>